<dbReference type="PANTHER" id="PTHR32134:SF92">
    <property type="entry name" value="FNIP REPEAT-CONTAINING PROTEIN"/>
    <property type="match status" value="1"/>
</dbReference>
<proteinExistence type="predicted"/>
<dbReference type="Gene3D" id="3.80.10.10">
    <property type="entry name" value="Ribonuclease Inhibitor"/>
    <property type="match status" value="1"/>
</dbReference>
<name>A0A835YVR6_9STRA</name>
<comment type="caution">
    <text evidence="1">The sequence shown here is derived from an EMBL/GenBank/DDBJ whole genome shotgun (WGS) entry which is preliminary data.</text>
</comment>
<keyword evidence="2" id="KW-1185">Reference proteome</keyword>
<evidence type="ECO:0000313" key="2">
    <source>
        <dbReference type="Proteomes" id="UP000664859"/>
    </source>
</evidence>
<organism evidence="1 2">
    <name type="scientific">Tribonema minus</name>
    <dbReference type="NCBI Taxonomy" id="303371"/>
    <lineage>
        <taxon>Eukaryota</taxon>
        <taxon>Sar</taxon>
        <taxon>Stramenopiles</taxon>
        <taxon>Ochrophyta</taxon>
        <taxon>PX clade</taxon>
        <taxon>Xanthophyceae</taxon>
        <taxon>Tribonematales</taxon>
        <taxon>Tribonemataceae</taxon>
        <taxon>Tribonema</taxon>
    </lineage>
</organism>
<dbReference type="Proteomes" id="UP000664859">
    <property type="component" value="Unassembled WGS sequence"/>
</dbReference>
<sequence length="529" mass="58685">MAAPGMGDSESLVDVMGVLLRQECLPLQAVYANRALYECIAAGVEVRLDAGHQRDCVAAMARTFVRKRVLKLHLCGHFSGSLQQAQPLGWSAIRSLTLHKFSGGITALPSNLEELHVQKTVLDAEMMHIVANTAPASLRSLELLWCPTACTTDDFNLPATLHTLVYARPFEEAASAQPCAKAFRRALPGGLQRLHLVNWGVPDGMPFPDSLESLFLQNCTIGGAPGAFGGTESIHGGQLLRDDRRDGVRLPAALRALALAQCDFNFGFGDLPPRLVNFTAGMCYDTTLREFTWSEYDRSSLWDTSLPVRRRKYYIWSLAPLPPGLVRLDFSNFFLYNVPLGLLPCTLEYLHMGDSFRSELGPLPASLKTLKVGKEYATPLGALPTGLAHLQLEGDFHRYSHPLGPLPHTLQHLQIDGSFDHDLGPRPSSLRRLYLQGDLAQPLPHLPEGLRQLRLGSNFNDPLAPLLSALETPCLLNCAYAHPIEPVPVSLTRVWRLDPSSPREYIIRTEYKDGVRVREVRDHAWRMRD</sequence>
<dbReference type="InterPro" id="IPR051251">
    <property type="entry name" value="STK_FNIP-Repeat"/>
</dbReference>
<dbReference type="AlphaFoldDB" id="A0A835YVR6"/>
<accession>A0A835YVR6</accession>
<dbReference type="PANTHER" id="PTHR32134">
    <property type="entry name" value="FNIP REPEAT-CONTAINING PROTEIN"/>
    <property type="match status" value="1"/>
</dbReference>
<dbReference type="EMBL" id="JAFCMP010000519">
    <property type="protein sequence ID" value="KAG5178009.1"/>
    <property type="molecule type" value="Genomic_DNA"/>
</dbReference>
<gene>
    <name evidence="1" type="ORF">JKP88DRAFT_281508</name>
</gene>
<evidence type="ECO:0000313" key="1">
    <source>
        <dbReference type="EMBL" id="KAG5178009.1"/>
    </source>
</evidence>
<dbReference type="OrthoDB" id="19855at2759"/>
<dbReference type="InterPro" id="IPR032675">
    <property type="entry name" value="LRR_dom_sf"/>
</dbReference>
<protein>
    <submittedName>
        <fullName evidence="1">Uncharacterized protein</fullName>
    </submittedName>
</protein>
<reference evidence="1" key="1">
    <citation type="submission" date="2021-02" db="EMBL/GenBank/DDBJ databases">
        <title>First Annotated Genome of the Yellow-green Alga Tribonema minus.</title>
        <authorList>
            <person name="Mahan K.M."/>
        </authorList>
    </citation>
    <scope>NUCLEOTIDE SEQUENCE</scope>
    <source>
        <strain evidence="1">UTEX B ZZ1240</strain>
    </source>
</reference>
<dbReference type="SUPFAM" id="SSF52058">
    <property type="entry name" value="L domain-like"/>
    <property type="match status" value="1"/>
</dbReference>